<evidence type="ECO:0000313" key="1">
    <source>
        <dbReference type="EMBL" id="MVX65031.1"/>
    </source>
</evidence>
<comment type="caution">
    <text evidence="1">The sequence shown here is derived from an EMBL/GenBank/DDBJ whole genome shotgun (WGS) entry which is preliminary data.</text>
</comment>
<evidence type="ECO:0000313" key="2">
    <source>
        <dbReference type="Proteomes" id="UP000656077"/>
    </source>
</evidence>
<gene>
    <name evidence="1" type="ORF">GKZ28_15175</name>
</gene>
<dbReference type="AlphaFoldDB" id="A0A964W2Z5"/>
<accession>A0A964W2Z5</accession>
<dbReference type="Proteomes" id="UP000656077">
    <property type="component" value="Unassembled WGS sequence"/>
</dbReference>
<organism evidence="1 2">
    <name type="scientific">Clostridium chromiireducens</name>
    <dbReference type="NCBI Taxonomy" id="225345"/>
    <lineage>
        <taxon>Bacteria</taxon>
        <taxon>Bacillati</taxon>
        <taxon>Bacillota</taxon>
        <taxon>Clostridia</taxon>
        <taxon>Eubacteriales</taxon>
        <taxon>Clostridiaceae</taxon>
        <taxon>Clostridium</taxon>
    </lineage>
</organism>
<name>A0A964W2Z5_9CLOT</name>
<proteinExistence type="predicted"/>
<reference evidence="1" key="1">
    <citation type="submission" date="2019-12" db="EMBL/GenBank/DDBJ databases">
        <title>Microbes associate with the intestines of laboratory mice.</title>
        <authorList>
            <person name="Navarre W."/>
            <person name="Wong E."/>
        </authorList>
    </citation>
    <scope>NUCLEOTIDE SEQUENCE</scope>
    <source>
        <strain evidence="1">NM79_F5</strain>
    </source>
</reference>
<protein>
    <submittedName>
        <fullName evidence="1">Uncharacterized protein</fullName>
    </submittedName>
</protein>
<dbReference type="EMBL" id="WSRQ01000024">
    <property type="protein sequence ID" value="MVX65031.1"/>
    <property type="molecule type" value="Genomic_DNA"/>
</dbReference>
<dbReference type="RefSeq" id="WP_160359841.1">
    <property type="nucleotide sequence ID" value="NZ_WSRQ01000024.1"/>
</dbReference>
<sequence length="52" mass="5902">MIKNELGLYTNDPNLIEESAIEELSSENQDAYNRIVDWLGSITSILDKLMNS</sequence>